<evidence type="ECO:0000256" key="1">
    <source>
        <dbReference type="SAM" id="MobiDB-lite"/>
    </source>
</evidence>
<sequence length="148" mass="16874">MNPILKSCNLNSWFVKISTHEYLLTRFDLVSNFLTHKSKFLAAFLQSLLSGEIKVELQCLISDLTRDGNCVPGSQKFVGVTFCKSSAIHPNSSKKSDNFRSQDRKKQVLSSRPSRKDSETNYLRFSPTLKQKNKQISRVNVNLSNFIL</sequence>
<feature type="compositionally biased region" description="Basic and acidic residues" evidence="1">
    <location>
        <begin position="94"/>
        <end position="106"/>
    </location>
</feature>
<dbReference type="Proteomes" id="UP000683925">
    <property type="component" value="Unassembled WGS sequence"/>
</dbReference>
<protein>
    <submittedName>
        <fullName evidence="2">Uncharacterized protein</fullName>
    </submittedName>
</protein>
<evidence type="ECO:0000313" key="3">
    <source>
        <dbReference type="Proteomes" id="UP000683925"/>
    </source>
</evidence>
<proteinExistence type="predicted"/>
<evidence type="ECO:0000313" key="2">
    <source>
        <dbReference type="EMBL" id="CAD8210623.1"/>
    </source>
</evidence>
<organism evidence="2 3">
    <name type="scientific">Paramecium octaurelia</name>
    <dbReference type="NCBI Taxonomy" id="43137"/>
    <lineage>
        <taxon>Eukaryota</taxon>
        <taxon>Sar</taxon>
        <taxon>Alveolata</taxon>
        <taxon>Ciliophora</taxon>
        <taxon>Intramacronucleata</taxon>
        <taxon>Oligohymenophorea</taxon>
        <taxon>Peniculida</taxon>
        <taxon>Parameciidae</taxon>
        <taxon>Paramecium</taxon>
    </lineage>
</organism>
<gene>
    <name evidence="2" type="ORF">POCTA_138.1.T1510118</name>
</gene>
<reference evidence="2" key="1">
    <citation type="submission" date="2021-01" db="EMBL/GenBank/DDBJ databases">
        <authorList>
            <consortium name="Genoscope - CEA"/>
            <person name="William W."/>
        </authorList>
    </citation>
    <scope>NUCLEOTIDE SEQUENCE</scope>
</reference>
<accession>A0A8S1YB49</accession>
<dbReference type="AlphaFoldDB" id="A0A8S1YB49"/>
<keyword evidence="3" id="KW-1185">Reference proteome</keyword>
<feature type="region of interest" description="Disordered" evidence="1">
    <location>
        <begin position="89"/>
        <end position="119"/>
    </location>
</feature>
<dbReference type="EMBL" id="CAJJDP010000153">
    <property type="protein sequence ID" value="CAD8210623.1"/>
    <property type="molecule type" value="Genomic_DNA"/>
</dbReference>
<name>A0A8S1YB49_PAROT</name>
<comment type="caution">
    <text evidence="2">The sequence shown here is derived from an EMBL/GenBank/DDBJ whole genome shotgun (WGS) entry which is preliminary data.</text>
</comment>